<protein>
    <submittedName>
        <fullName evidence="6">Putative Fe-S cluster protein YjdI</fullName>
    </submittedName>
</protein>
<gene>
    <name evidence="6" type="ORF">IP93_02696</name>
</gene>
<evidence type="ECO:0000256" key="2">
    <source>
        <dbReference type="ARBA" id="ARBA00022723"/>
    </source>
</evidence>
<keyword evidence="1" id="KW-0001">2Fe-2S</keyword>
<dbReference type="GO" id="GO:0005737">
    <property type="term" value="C:cytoplasm"/>
    <property type="evidence" value="ECO:0007669"/>
    <property type="project" value="UniProtKB-ARBA"/>
</dbReference>
<dbReference type="PANTHER" id="PTHR46491:SF3">
    <property type="entry name" value="CDGSH IRON-SULFUR DOMAIN-CONTAINING PROTEIN 3, MITOCHONDRIAL"/>
    <property type="match status" value="1"/>
</dbReference>
<comment type="caution">
    <text evidence="6">The sequence shown here is derived from an EMBL/GenBank/DDBJ whole genome shotgun (WGS) entry which is preliminary data.</text>
</comment>
<dbReference type="InterPro" id="IPR010693">
    <property type="entry name" value="Divergent_4Fe-4S_mono-cluster"/>
</dbReference>
<sequence length="214" mass="23327">MPIETARGQRITIHFDARRCVHSRNCVLGNPKVFVPNVEGEWLHPDAASAAEVEAIVRSCPSGALTFERIDDVADEHAPEVNTVHVRENGPLAFHADCTIAGQPRQPYRVTLCRCGQSRHKPFCDTRHKEVGFTATGEPAEKPSEALAVRNGTLSIEPQKDGPLKVVGNLEVVSGTGRTVNRVTETFFCRCGQSANKPYCDGSHRKVGFQAEGA</sequence>
<accession>A0A562LI96</accession>
<dbReference type="Gene3D" id="3.40.5.90">
    <property type="entry name" value="CDGSH iron-sulfur domain, mitoNEET-type"/>
    <property type="match status" value="2"/>
</dbReference>
<dbReference type="PANTHER" id="PTHR46491">
    <property type="entry name" value="CDGSH IRON SULFUR DOMAIN PROTEIN HOMOLOG"/>
    <property type="match status" value="1"/>
</dbReference>
<dbReference type="Pfam" id="PF09360">
    <property type="entry name" value="zf-CDGSH"/>
    <property type="match status" value="2"/>
</dbReference>
<evidence type="ECO:0000259" key="5">
    <source>
        <dbReference type="SMART" id="SM00704"/>
    </source>
</evidence>
<dbReference type="GO" id="GO:0051537">
    <property type="term" value="F:2 iron, 2 sulfur cluster binding"/>
    <property type="evidence" value="ECO:0007669"/>
    <property type="project" value="UniProtKB-KW"/>
</dbReference>
<dbReference type="AlphaFoldDB" id="A0A562LI96"/>
<dbReference type="GO" id="GO:0046872">
    <property type="term" value="F:metal ion binding"/>
    <property type="evidence" value="ECO:0007669"/>
    <property type="project" value="UniProtKB-KW"/>
</dbReference>
<evidence type="ECO:0000256" key="3">
    <source>
        <dbReference type="ARBA" id="ARBA00023004"/>
    </source>
</evidence>
<keyword evidence="4" id="KW-0411">Iron-sulfur</keyword>
<dbReference type="InterPro" id="IPR042216">
    <property type="entry name" value="MitoNEET_CISD"/>
</dbReference>
<evidence type="ECO:0000256" key="1">
    <source>
        <dbReference type="ARBA" id="ARBA00022714"/>
    </source>
</evidence>
<dbReference type="OrthoDB" id="9795032at2"/>
<feature type="domain" description="Iron-binding zinc finger CDGSH type" evidence="5">
    <location>
        <begin position="171"/>
        <end position="210"/>
    </location>
</feature>
<evidence type="ECO:0000256" key="4">
    <source>
        <dbReference type="ARBA" id="ARBA00023014"/>
    </source>
</evidence>
<keyword evidence="3" id="KW-0408">Iron</keyword>
<dbReference type="InterPro" id="IPR018967">
    <property type="entry name" value="FeS-contain_CDGSH-typ"/>
</dbReference>
<dbReference type="EMBL" id="VLKP01000012">
    <property type="protein sequence ID" value="TWI07342.1"/>
    <property type="molecule type" value="Genomic_DNA"/>
</dbReference>
<feature type="domain" description="Iron-binding zinc finger CDGSH type" evidence="5">
    <location>
        <begin position="89"/>
        <end position="134"/>
    </location>
</feature>
<evidence type="ECO:0000313" key="7">
    <source>
        <dbReference type="Proteomes" id="UP000316471"/>
    </source>
</evidence>
<name>A0A562LI96_9GAMM</name>
<organism evidence="6 7">
    <name type="scientific">Aerolutibacter ruishenii</name>
    <dbReference type="NCBI Taxonomy" id="686800"/>
    <lineage>
        <taxon>Bacteria</taxon>
        <taxon>Pseudomonadati</taxon>
        <taxon>Pseudomonadota</taxon>
        <taxon>Gammaproteobacteria</taxon>
        <taxon>Lysobacterales</taxon>
        <taxon>Lysobacteraceae</taxon>
        <taxon>Aerolutibacter</taxon>
    </lineage>
</organism>
<keyword evidence="7" id="KW-1185">Reference proteome</keyword>
<dbReference type="Pfam" id="PF06902">
    <property type="entry name" value="Fer4_19"/>
    <property type="match status" value="1"/>
</dbReference>
<dbReference type="RefSeq" id="WP_144816518.1">
    <property type="nucleotide sequence ID" value="NZ_VLKP01000012.1"/>
</dbReference>
<proteinExistence type="predicted"/>
<reference evidence="6 7" key="1">
    <citation type="journal article" date="2015" name="Stand. Genomic Sci.">
        <title>Genomic Encyclopedia of Bacterial and Archaeal Type Strains, Phase III: the genomes of soil and plant-associated and newly described type strains.</title>
        <authorList>
            <person name="Whitman W.B."/>
            <person name="Woyke T."/>
            <person name="Klenk H.P."/>
            <person name="Zhou Y."/>
            <person name="Lilburn T.G."/>
            <person name="Beck B.J."/>
            <person name="De Vos P."/>
            <person name="Vandamme P."/>
            <person name="Eisen J.A."/>
            <person name="Garrity G."/>
            <person name="Hugenholtz P."/>
            <person name="Kyrpides N.C."/>
        </authorList>
    </citation>
    <scope>NUCLEOTIDE SEQUENCE [LARGE SCALE GENOMIC DNA]</scope>
    <source>
        <strain evidence="6 7">CGMCC 1.10136</strain>
    </source>
</reference>
<dbReference type="SMART" id="SM00704">
    <property type="entry name" value="ZnF_CDGSH"/>
    <property type="match status" value="2"/>
</dbReference>
<keyword evidence="2" id="KW-0479">Metal-binding</keyword>
<dbReference type="InterPro" id="IPR052950">
    <property type="entry name" value="CISD"/>
</dbReference>
<dbReference type="Proteomes" id="UP000316471">
    <property type="component" value="Unassembled WGS sequence"/>
</dbReference>
<evidence type="ECO:0000313" key="6">
    <source>
        <dbReference type="EMBL" id="TWI07342.1"/>
    </source>
</evidence>